<feature type="transmembrane region" description="Helical" evidence="5">
    <location>
        <begin position="21"/>
        <end position="41"/>
    </location>
</feature>
<evidence type="ECO:0000256" key="1">
    <source>
        <dbReference type="ARBA" id="ARBA00004141"/>
    </source>
</evidence>
<feature type="transmembrane region" description="Helical" evidence="5">
    <location>
        <begin position="176"/>
        <end position="195"/>
    </location>
</feature>
<comment type="subcellular location">
    <subcellularLocation>
        <location evidence="1">Membrane</location>
        <topology evidence="1">Multi-pass membrane protein</topology>
    </subcellularLocation>
</comment>
<evidence type="ECO:0000256" key="2">
    <source>
        <dbReference type="ARBA" id="ARBA00022692"/>
    </source>
</evidence>
<feature type="transmembrane region" description="Helical" evidence="5">
    <location>
        <begin position="146"/>
        <end position="164"/>
    </location>
</feature>
<dbReference type="PANTHER" id="PTHR43310">
    <property type="entry name" value="SULFATE TRANSPORTER YBAR-RELATED"/>
    <property type="match status" value="1"/>
</dbReference>
<feature type="transmembrane region" description="Helical" evidence="5">
    <location>
        <begin position="323"/>
        <end position="343"/>
    </location>
</feature>
<keyword evidence="2 5" id="KW-0812">Transmembrane</keyword>
<dbReference type="InterPro" id="IPR011547">
    <property type="entry name" value="SLC26A/SulP_dom"/>
</dbReference>
<dbReference type="CDD" id="cd07042">
    <property type="entry name" value="STAS_SulP_like_sulfate_transporter"/>
    <property type="match status" value="1"/>
</dbReference>
<dbReference type="InterPro" id="IPR002645">
    <property type="entry name" value="STAS_dom"/>
</dbReference>
<dbReference type="EMBL" id="JAWLNX010000005">
    <property type="protein sequence ID" value="MEB3367733.1"/>
    <property type="molecule type" value="Genomic_DNA"/>
</dbReference>
<evidence type="ECO:0000313" key="7">
    <source>
        <dbReference type="EMBL" id="MEB3367733.1"/>
    </source>
</evidence>
<dbReference type="Proteomes" id="UP001327093">
    <property type="component" value="Unassembled WGS sequence"/>
</dbReference>
<protein>
    <submittedName>
        <fullName evidence="7">SulP family inorganic anion transporter</fullName>
    </submittedName>
</protein>
<dbReference type="PROSITE" id="PS50801">
    <property type="entry name" value="STAS"/>
    <property type="match status" value="1"/>
</dbReference>
<feature type="transmembrane region" description="Helical" evidence="5">
    <location>
        <begin position="91"/>
        <end position="110"/>
    </location>
</feature>
<dbReference type="PANTHER" id="PTHR43310:SF1">
    <property type="entry name" value="SULFATE TRANSPORTER YBAR-RELATED"/>
    <property type="match status" value="1"/>
</dbReference>
<feature type="transmembrane region" description="Helical" evidence="5">
    <location>
        <begin position="122"/>
        <end position="140"/>
    </location>
</feature>
<dbReference type="Gene3D" id="3.30.750.24">
    <property type="entry name" value="STAS domain"/>
    <property type="match status" value="1"/>
</dbReference>
<feature type="transmembrane region" description="Helical" evidence="5">
    <location>
        <begin position="355"/>
        <end position="386"/>
    </location>
</feature>
<feature type="transmembrane region" description="Helical" evidence="5">
    <location>
        <begin position="47"/>
        <end position="63"/>
    </location>
</feature>
<feature type="transmembrane region" description="Helical" evidence="5">
    <location>
        <begin position="297"/>
        <end position="317"/>
    </location>
</feature>
<sequence>MPELSLSRPAWLSPKVARTEVLGGLVVALALIPEAISFSIIAGVDPSVGLFASFTMAVVISIVGGRPAMISAATGAIALVVAPLAREHGMGVLVATVILGGVFQVALGALGVAKLMRFVPRSVMVGFVNALAIMIFMAQVPELIGVPWAVYPLFAAGLAIMVLFPKLTRVVPAPLVSIVALTAVTIAAGIAVPTVGDKGALPSSLPVPGLPDVPFTLQTLQTIAPYALAFALVGLMESLMTAKLVDDITDTRSNKTRESIGQGVANIVTGLFGGMGGCAMIGQTMINVKTAGSRTRLSTFLAGVFLMVLCIVFGPLVSQIPMAALVAVMVLVSVGTFDWHSIAPKTLKRMPAGEIIVMLVTVAVVVATDNLAIGVVVGSITAMVIFARRVATLVEVTSVTDPDGGQVVYHVTGELFFASSNELVHRFDYADDPDEVVVDLTDAHIWDASTVAALDAVTTKYEARGKRVDIVGLNEPSAAMHGRLSGELSGNH</sequence>
<dbReference type="InterPro" id="IPR036513">
    <property type="entry name" value="STAS_dom_sf"/>
</dbReference>
<keyword evidence="3 5" id="KW-1133">Transmembrane helix</keyword>
<dbReference type="InterPro" id="IPR052706">
    <property type="entry name" value="Membrane-Transporter-like"/>
</dbReference>
<gene>
    <name evidence="7" type="ORF">R4I43_09950</name>
</gene>
<organism evidence="7 8">
    <name type="scientific">Saccharopolyspora mangrovi</name>
    <dbReference type="NCBI Taxonomy" id="3082379"/>
    <lineage>
        <taxon>Bacteria</taxon>
        <taxon>Bacillati</taxon>
        <taxon>Actinomycetota</taxon>
        <taxon>Actinomycetes</taxon>
        <taxon>Pseudonocardiales</taxon>
        <taxon>Pseudonocardiaceae</taxon>
        <taxon>Saccharopolyspora</taxon>
    </lineage>
</organism>
<evidence type="ECO:0000313" key="8">
    <source>
        <dbReference type="Proteomes" id="UP001327093"/>
    </source>
</evidence>
<feature type="domain" description="STAS" evidence="6">
    <location>
        <begin position="396"/>
        <end position="475"/>
    </location>
</feature>
<feature type="transmembrane region" description="Helical" evidence="5">
    <location>
        <begin position="215"/>
        <end position="235"/>
    </location>
</feature>
<dbReference type="SUPFAM" id="SSF52091">
    <property type="entry name" value="SpoIIaa-like"/>
    <property type="match status" value="1"/>
</dbReference>
<evidence type="ECO:0000256" key="3">
    <source>
        <dbReference type="ARBA" id="ARBA00022989"/>
    </source>
</evidence>
<accession>A0ABU6A837</accession>
<evidence type="ECO:0000259" key="6">
    <source>
        <dbReference type="PROSITE" id="PS50801"/>
    </source>
</evidence>
<keyword evidence="8" id="KW-1185">Reference proteome</keyword>
<proteinExistence type="predicted"/>
<dbReference type="RefSeq" id="WP_324265278.1">
    <property type="nucleotide sequence ID" value="NZ_JAWLNX010000005.1"/>
</dbReference>
<comment type="caution">
    <text evidence="7">The sequence shown here is derived from an EMBL/GenBank/DDBJ whole genome shotgun (WGS) entry which is preliminary data.</text>
</comment>
<evidence type="ECO:0000256" key="4">
    <source>
        <dbReference type="ARBA" id="ARBA00023136"/>
    </source>
</evidence>
<name>A0ABU6A837_9PSEU</name>
<reference evidence="7 8" key="1">
    <citation type="submission" date="2023-10" db="EMBL/GenBank/DDBJ databases">
        <title>Saccharopolyspora sp. nov., isolated from mangrove soil.</title>
        <authorList>
            <person name="Lu Y."/>
            <person name="Liu W."/>
        </authorList>
    </citation>
    <scope>NUCLEOTIDE SEQUENCE [LARGE SCALE GENOMIC DNA]</scope>
    <source>
        <strain evidence="7 8">S2-29</strain>
    </source>
</reference>
<dbReference type="Pfam" id="PF00916">
    <property type="entry name" value="Sulfate_transp"/>
    <property type="match status" value="2"/>
</dbReference>
<dbReference type="Pfam" id="PF01740">
    <property type="entry name" value="STAS"/>
    <property type="match status" value="1"/>
</dbReference>
<evidence type="ECO:0000256" key="5">
    <source>
        <dbReference type="SAM" id="Phobius"/>
    </source>
</evidence>
<keyword evidence="4 5" id="KW-0472">Membrane</keyword>